<evidence type="ECO:0000313" key="8">
    <source>
        <dbReference type="Proteomes" id="UP000031036"/>
    </source>
</evidence>
<sequence>MANRRKLYHRADVLLGKCEDTPTVVEAVQFHGVNFTKNDALVREVAYLYKSSSLAELIKNSNLAAKHLQEVGLMDSATALIDTVEGDLNSYVVNFVVKEPKSFTLGLKAGVTTHGEADVMLNAGRQSFGGRGESVNTSFSYTMKGDQSFDIALSKPFLGWQKYSNISLAVYRSLATLPWNHSDTQENGILLQYNGQLWARKLLHTIKLNTVWRKLVALPEAAFAVREHAGHTLKCSMENSVAYDTRDRSLVPSRGVLLRLAQEYAGFLGDAAFVKHQFDLQAAAPLFLGTFLSASLQCAMITSLADRSLHMLDRLYLGGAHNLRGFQWNTIGPRVETSCLGGAASCAGVLHIYRPLVPAEMLFAHLFVAGGALASVRSRNRLRDMNDAPRVSAGIGLAFVFRNMVRLELNYVMPLRYVPGDFCSPGLYFGAGRRSCEMFCSLLEAVKAPNREIPKDALTLSALVFLGTTTMNISNSMVELEAFELFVERALNKRSRRCLPPISSLPHIARQALVRTRPNDLIT</sequence>
<proteinExistence type="inferred from homology"/>
<dbReference type="PANTHER" id="PTHR12815:SF18">
    <property type="entry name" value="SORTING AND ASSEMBLY MACHINERY COMPONENT 50 HOMOLOG"/>
    <property type="match status" value="1"/>
</dbReference>
<dbReference type="STRING" id="6265.A0A0B2VPJ9"/>
<dbReference type="GO" id="GO:0045040">
    <property type="term" value="P:protein insertion into mitochondrial outer membrane"/>
    <property type="evidence" value="ECO:0007669"/>
    <property type="project" value="TreeGrafter"/>
</dbReference>
<keyword evidence="8" id="KW-1185">Reference proteome</keyword>
<evidence type="ECO:0000256" key="1">
    <source>
        <dbReference type="ARBA" id="ARBA00004374"/>
    </source>
</evidence>
<evidence type="ECO:0000313" key="7">
    <source>
        <dbReference type="EMBL" id="KHN85461.1"/>
    </source>
</evidence>
<evidence type="ECO:0000259" key="6">
    <source>
        <dbReference type="Pfam" id="PF01103"/>
    </source>
</evidence>
<dbReference type="Gene3D" id="2.40.160.50">
    <property type="entry name" value="membrane protein fhac: a member of the omp85/tpsb transporter family"/>
    <property type="match status" value="1"/>
</dbReference>
<keyword evidence="5" id="KW-0472">Membrane</keyword>
<dbReference type="PANTHER" id="PTHR12815">
    <property type="entry name" value="SORTING AND ASSEMBLY MACHINERY SAMM50 PROTEIN FAMILY MEMBER"/>
    <property type="match status" value="1"/>
</dbReference>
<evidence type="ECO:0000256" key="2">
    <source>
        <dbReference type="ARBA" id="ARBA00010913"/>
    </source>
</evidence>
<evidence type="ECO:0000256" key="5">
    <source>
        <dbReference type="ARBA" id="ARBA00023136"/>
    </source>
</evidence>
<dbReference type="EMBL" id="JPKZ01000785">
    <property type="protein sequence ID" value="KHN85461.1"/>
    <property type="molecule type" value="Genomic_DNA"/>
</dbReference>
<gene>
    <name evidence="7" type="primary">gop-3</name>
    <name evidence="7" type="ORF">Tcan_04984</name>
</gene>
<dbReference type="Proteomes" id="UP000031036">
    <property type="component" value="Unassembled WGS sequence"/>
</dbReference>
<dbReference type="Pfam" id="PF01103">
    <property type="entry name" value="Omp85"/>
    <property type="match status" value="1"/>
</dbReference>
<accession>A0A0B2VPJ9</accession>
<protein>
    <submittedName>
        <fullName evidence="7">SAM50-like protein gop-3</fullName>
    </submittedName>
</protein>
<name>A0A0B2VPJ9_TOXCA</name>
<feature type="domain" description="Bacterial surface antigen (D15)" evidence="6">
    <location>
        <begin position="128"/>
        <end position="433"/>
    </location>
</feature>
<dbReference type="GO" id="GO:0033108">
    <property type="term" value="P:mitochondrial respiratory chain complex assembly"/>
    <property type="evidence" value="ECO:0007669"/>
    <property type="project" value="TreeGrafter"/>
</dbReference>
<dbReference type="OMA" id="SGIWRQI"/>
<organism evidence="7 8">
    <name type="scientific">Toxocara canis</name>
    <name type="common">Canine roundworm</name>
    <dbReference type="NCBI Taxonomy" id="6265"/>
    <lineage>
        <taxon>Eukaryota</taxon>
        <taxon>Metazoa</taxon>
        <taxon>Ecdysozoa</taxon>
        <taxon>Nematoda</taxon>
        <taxon>Chromadorea</taxon>
        <taxon>Rhabditida</taxon>
        <taxon>Spirurina</taxon>
        <taxon>Ascaridomorpha</taxon>
        <taxon>Ascaridoidea</taxon>
        <taxon>Toxocaridae</taxon>
        <taxon>Toxocara</taxon>
    </lineage>
</organism>
<keyword evidence="3" id="KW-1134">Transmembrane beta strand</keyword>
<evidence type="ECO:0000256" key="4">
    <source>
        <dbReference type="ARBA" id="ARBA00022692"/>
    </source>
</evidence>
<comment type="similarity">
    <text evidence="2">Belongs to the SAM50/omp85 family.</text>
</comment>
<reference evidence="7 8" key="1">
    <citation type="submission" date="2014-11" db="EMBL/GenBank/DDBJ databases">
        <title>Genetic blueprint of the zoonotic pathogen Toxocara canis.</title>
        <authorList>
            <person name="Zhu X.-Q."/>
            <person name="Korhonen P.K."/>
            <person name="Cai H."/>
            <person name="Young N.D."/>
            <person name="Nejsum P."/>
            <person name="von Samson-Himmelstjerna G."/>
            <person name="Boag P.R."/>
            <person name="Tan P."/>
            <person name="Li Q."/>
            <person name="Min J."/>
            <person name="Yang Y."/>
            <person name="Wang X."/>
            <person name="Fang X."/>
            <person name="Hall R.S."/>
            <person name="Hofmann A."/>
            <person name="Sternberg P.W."/>
            <person name="Jex A.R."/>
            <person name="Gasser R.B."/>
        </authorList>
    </citation>
    <scope>NUCLEOTIDE SEQUENCE [LARGE SCALE GENOMIC DNA]</scope>
    <source>
        <strain evidence="7">PN_DK_2014</strain>
    </source>
</reference>
<dbReference type="InterPro" id="IPR039910">
    <property type="entry name" value="D15-like"/>
</dbReference>
<comment type="subcellular location">
    <subcellularLocation>
        <location evidence="1">Mitochondrion outer membrane</location>
        <topology evidence="1">Multi-pass membrane protein</topology>
    </subcellularLocation>
</comment>
<dbReference type="AlphaFoldDB" id="A0A0B2VPJ9"/>
<keyword evidence="4" id="KW-0812">Transmembrane</keyword>
<dbReference type="GO" id="GO:0005741">
    <property type="term" value="C:mitochondrial outer membrane"/>
    <property type="evidence" value="ECO:0007669"/>
    <property type="project" value="UniProtKB-SubCell"/>
</dbReference>
<evidence type="ECO:0000256" key="3">
    <source>
        <dbReference type="ARBA" id="ARBA00022452"/>
    </source>
</evidence>
<dbReference type="InterPro" id="IPR000184">
    <property type="entry name" value="Bac_surfAg_D15"/>
</dbReference>
<comment type="caution">
    <text evidence="7">The sequence shown here is derived from an EMBL/GenBank/DDBJ whole genome shotgun (WGS) entry which is preliminary data.</text>
</comment>
<dbReference type="OrthoDB" id="1724197at2759"/>